<feature type="compositionally biased region" description="Basic and acidic residues" evidence="1">
    <location>
        <begin position="543"/>
        <end position="561"/>
    </location>
</feature>
<evidence type="ECO:0000313" key="3">
    <source>
        <dbReference type="Proteomes" id="UP000310016"/>
    </source>
</evidence>
<proteinExistence type="predicted"/>
<protein>
    <submittedName>
        <fullName evidence="2">Uncharacterized protein</fullName>
    </submittedName>
</protein>
<evidence type="ECO:0000256" key="1">
    <source>
        <dbReference type="SAM" id="MobiDB-lite"/>
    </source>
</evidence>
<reference evidence="2 3" key="1">
    <citation type="submission" date="2019-04" db="EMBL/GenBank/DDBJ databases">
        <title>Chitiniphilus eburnea sp. nov., a novel chitinolytic bacterium isolated from aquaculture sludge.</title>
        <authorList>
            <person name="Sheng M."/>
        </authorList>
    </citation>
    <scope>NUCLEOTIDE SEQUENCE [LARGE SCALE GENOMIC DNA]</scope>
    <source>
        <strain evidence="2 3">HX-2-15</strain>
    </source>
</reference>
<organism evidence="2 3">
    <name type="scientific">Chitiniphilus eburneus</name>
    <dbReference type="NCBI Taxonomy" id="2571148"/>
    <lineage>
        <taxon>Bacteria</taxon>
        <taxon>Pseudomonadati</taxon>
        <taxon>Pseudomonadota</taxon>
        <taxon>Betaproteobacteria</taxon>
        <taxon>Neisseriales</taxon>
        <taxon>Chitinibacteraceae</taxon>
        <taxon>Chitiniphilus</taxon>
    </lineage>
</organism>
<dbReference type="AlphaFoldDB" id="A0A4U0PNR6"/>
<gene>
    <name evidence="2" type="ORF">FAZ21_14670</name>
</gene>
<dbReference type="EMBL" id="SUMF01000020">
    <property type="protein sequence ID" value="TJZ69759.1"/>
    <property type="molecule type" value="Genomic_DNA"/>
</dbReference>
<feature type="region of interest" description="Disordered" evidence="1">
    <location>
        <begin position="522"/>
        <end position="561"/>
    </location>
</feature>
<sequence>MAGNPFNDKLTAADRLRNFDIPKTSAAPKPNVGGAGPFGDTMSAADRLRAVNPSVSARANQFRHAIASPASTSKIGQASDRVLEMLSWDNIKRTPTAPVPINTPPMSNAAQALAKGVRAGVGTAAGAGIEAGVRGLATGTNEYDQRLGDVATLVREGPEIAGKRRFGFGDGVAGDTAVRALGVFSDVGRGVINSGVNLAGAALAVSPLALAQKHITGDTSVGDMARRMLAYDFGASNFDDVKAAPKPAPAAAAPMTNLEKLRAELMNPTGAAQTQQAIANANGGPTKSPEPRPDRPQTLGEKMLQLPEGYFQRINQPGQAPTYSNFADPGKALDLAKGNVSGAHWEGDPGMTQAERTAQRVGELERSTQLQRDLHQARIGAMDTNRLATPVTPSEMALRMLGSTDIRSQRTGAELAAQLGQQDLARRAASRPDSPLAMAQARGQQLQNQALSRRDEMERQLAGFTDANDPDGSKRKNMIAQMILMGYRQPGQVDEWRAAEIGGGEDAMGAKQPKGAVLFNQRTGETRPIASGPQAPAAGSVEDGYRFRGGDPADPKNWEKA</sequence>
<accession>A0A4U0PNR6</accession>
<keyword evidence="3" id="KW-1185">Reference proteome</keyword>
<feature type="compositionally biased region" description="Polar residues" evidence="1">
    <location>
        <begin position="442"/>
        <end position="451"/>
    </location>
</feature>
<comment type="caution">
    <text evidence="2">The sequence shown here is derived from an EMBL/GenBank/DDBJ whole genome shotgun (WGS) entry which is preliminary data.</text>
</comment>
<name>A0A4U0PNR6_9NEIS</name>
<dbReference type="Proteomes" id="UP000310016">
    <property type="component" value="Unassembled WGS sequence"/>
</dbReference>
<evidence type="ECO:0000313" key="2">
    <source>
        <dbReference type="EMBL" id="TJZ69759.1"/>
    </source>
</evidence>
<feature type="region of interest" description="Disordered" evidence="1">
    <location>
        <begin position="21"/>
        <end position="40"/>
    </location>
</feature>
<dbReference type="OrthoDB" id="8858031at2"/>
<dbReference type="RefSeq" id="WP_136774196.1">
    <property type="nucleotide sequence ID" value="NZ_SUMF01000020.1"/>
</dbReference>
<feature type="region of interest" description="Disordered" evidence="1">
    <location>
        <begin position="280"/>
        <end position="299"/>
    </location>
</feature>
<feature type="region of interest" description="Disordered" evidence="1">
    <location>
        <begin position="426"/>
        <end position="455"/>
    </location>
</feature>